<keyword evidence="3" id="KW-0808">Transferase</keyword>
<dbReference type="GO" id="GO:0016301">
    <property type="term" value="F:kinase activity"/>
    <property type="evidence" value="ECO:0007669"/>
    <property type="project" value="UniProtKB-KW"/>
</dbReference>
<dbReference type="InParanoid" id="A0A0Q2RRX1"/>
<dbReference type="Gene3D" id="3.30.530.20">
    <property type="match status" value="1"/>
</dbReference>
<evidence type="ECO:0000259" key="2">
    <source>
        <dbReference type="Pfam" id="PF08327"/>
    </source>
</evidence>
<dbReference type="Proteomes" id="UP000051221">
    <property type="component" value="Unassembled WGS sequence"/>
</dbReference>
<reference evidence="3 4" key="1">
    <citation type="submission" date="2015-08" db="EMBL/GenBank/DDBJ databases">
        <title>Antibacterial properties of a collection of Vibrionaceae strains.</title>
        <authorList>
            <person name="Giubergia S."/>
        </authorList>
    </citation>
    <scope>NUCLEOTIDE SEQUENCE [LARGE SCALE GENOMIC DNA]</scope>
    <source>
        <strain evidence="3 4">S0821</strain>
    </source>
</reference>
<feature type="domain" description="Activator of Hsp90 ATPase homologue 1/2-like C-terminal" evidence="2">
    <location>
        <begin position="13"/>
        <end position="137"/>
    </location>
</feature>
<evidence type="ECO:0000313" key="4">
    <source>
        <dbReference type="Proteomes" id="UP000051221"/>
    </source>
</evidence>
<proteinExistence type="inferred from homology"/>
<name>A0A0Q2RRX1_VIBFU</name>
<sequence length="149" mass="17110">MLTLNYQIEIQSDPNQVWQMLTELELYTQWATAFSPQSRFSGEWREGADMKFFDPQLGGTRAVLDTVEPGQSLAYHHVAIFTPEHVQDIDSDMARKWIGSTECYHIIPQAGSVLLRVTVTTHADFVSMFNDGWEKALPMIKLLCEQRMK</sequence>
<keyword evidence="3" id="KW-0418">Kinase</keyword>
<comment type="caution">
    <text evidence="3">The sequence shown here is derived from an EMBL/GenBank/DDBJ whole genome shotgun (WGS) entry which is preliminary data.</text>
</comment>
<dbReference type="SUPFAM" id="SSF55961">
    <property type="entry name" value="Bet v1-like"/>
    <property type="match status" value="1"/>
</dbReference>
<evidence type="ECO:0000256" key="1">
    <source>
        <dbReference type="ARBA" id="ARBA00006817"/>
    </source>
</evidence>
<gene>
    <name evidence="3" type="ORF">AMR76_07130</name>
</gene>
<dbReference type="InterPro" id="IPR023393">
    <property type="entry name" value="START-like_dom_sf"/>
</dbReference>
<protein>
    <submittedName>
        <fullName evidence="3">2-keto-3-deoxygluconate kinase</fullName>
    </submittedName>
</protein>
<dbReference type="CDD" id="cd07814">
    <property type="entry name" value="SRPBCC_CalC_Aha1-like"/>
    <property type="match status" value="1"/>
</dbReference>
<dbReference type="InterPro" id="IPR013538">
    <property type="entry name" value="ASHA1/2-like_C"/>
</dbReference>
<evidence type="ECO:0000313" key="3">
    <source>
        <dbReference type="EMBL" id="KQH86846.1"/>
    </source>
</evidence>
<organism evidence="3 4">
    <name type="scientific">Vibrio furnissii</name>
    <dbReference type="NCBI Taxonomy" id="29494"/>
    <lineage>
        <taxon>Bacteria</taxon>
        <taxon>Pseudomonadati</taxon>
        <taxon>Pseudomonadota</taxon>
        <taxon>Gammaproteobacteria</taxon>
        <taxon>Vibrionales</taxon>
        <taxon>Vibrionaceae</taxon>
        <taxon>Vibrio</taxon>
    </lineage>
</organism>
<dbReference type="EMBL" id="LKHS01000005">
    <property type="protein sequence ID" value="KQH86846.1"/>
    <property type="molecule type" value="Genomic_DNA"/>
</dbReference>
<accession>A0A0Q2RRX1</accession>
<keyword evidence="4" id="KW-1185">Reference proteome</keyword>
<dbReference type="GeneID" id="50537065"/>
<dbReference type="RefSeq" id="WP_004727010.1">
    <property type="nucleotide sequence ID" value="NZ_CABLCD010000014.1"/>
</dbReference>
<dbReference type="Pfam" id="PF08327">
    <property type="entry name" value="AHSA1"/>
    <property type="match status" value="1"/>
</dbReference>
<comment type="similarity">
    <text evidence="1">Belongs to the AHA1 family.</text>
</comment>
<dbReference type="AlphaFoldDB" id="A0A0Q2RRX1"/>